<dbReference type="EMBL" id="KN832882">
    <property type="protein sequence ID" value="KIM97157.1"/>
    <property type="molecule type" value="Genomic_DNA"/>
</dbReference>
<feature type="compositionally biased region" description="Pro residues" evidence="1">
    <location>
        <begin position="584"/>
        <end position="595"/>
    </location>
</feature>
<dbReference type="PANTHER" id="PTHR38886">
    <property type="entry name" value="SESA DOMAIN-CONTAINING PROTEIN"/>
    <property type="match status" value="1"/>
</dbReference>
<evidence type="ECO:0000313" key="2">
    <source>
        <dbReference type="EMBL" id="KIM97157.1"/>
    </source>
</evidence>
<feature type="compositionally biased region" description="Polar residues" evidence="1">
    <location>
        <begin position="695"/>
        <end position="716"/>
    </location>
</feature>
<evidence type="ECO:0008006" key="4">
    <source>
        <dbReference type="Google" id="ProtNLM"/>
    </source>
</evidence>
<dbReference type="Proteomes" id="UP000054321">
    <property type="component" value="Unassembled WGS sequence"/>
</dbReference>
<dbReference type="PANTHER" id="PTHR38886:SF1">
    <property type="entry name" value="NACHT-NTPASE AND P-LOOP NTPASES N-TERMINAL DOMAIN-CONTAINING PROTEIN"/>
    <property type="match status" value="1"/>
</dbReference>
<feature type="compositionally biased region" description="Basic and acidic residues" evidence="1">
    <location>
        <begin position="727"/>
        <end position="737"/>
    </location>
</feature>
<keyword evidence="3" id="KW-1185">Reference proteome</keyword>
<evidence type="ECO:0000256" key="1">
    <source>
        <dbReference type="SAM" id="MobiDB-lite"/>
    </source>
</evidence>
<proteinExistence type="predicted"/>
<accession>A0A0C3D5J9</accession>
<sequence>MVVPLFGWSAGDVVTSIQILCAVACAFKEATGAKSQYADTATWLESFASDLERMKEYITENPEARYTKNIVEQVGRVDKHYALFETYLQKFDKGLSSTEDANTITTSIKKVKWTLKELKGKADSLKFAVTGPIVSLNLLLALQFRVDLSTIATKVTNMPPTPRIRDLDNAFQGVHDRIQMLQDIQARLKADLTDEHVMIKDELSHCISETSTKILESHRDATAQVISIIDAKDTSWKEAISTMREHLYNIGEEQLRTQRFQGELRAQQRKLSEIRKLLDKVEPFESSVKDLHRELAALASKSHGPTLLEMTQAVGVAGSLIAGLGNMLLINKFSKMIIVGREDFHAFKSSNELTHLLNTSQSQCIAKDDPQSETLQKLPSYPFELSWDWKYGGRAWSPVRSGGLEIPDLIVKMFDYLLISNSPQGEYSNYFLPSDGIHHDVLRTDASLYLAEPALIWPKVNMGIHGYLIKASTCFTEEMIGNLKEDSTRWRPNYMSYDIFKARWQPLRATIQQKLNQEAKEKAKRGKGQKLERKGKQREEDERRKKAQNTGDRWASSFREGLSSFDTTWNKGGSGGGGGSLPGSVPPSGPPPPPGGGGVGGGGRGGGRGGGGSGPGGGGAGAAGSQNFDGPIKSKLDGGTPDPKWFPEHEYWTPQASTPYYTQRTRDLTPASSSSQPEAREISSSSWEARHQPSLKYTSSSTQANTQPSASTTMAYSSQGGSGSQTEEQRNYLERKSSRYRKQTNEDVLLIIHIPKGAMGEVDT</sequence>
<dbReference type="OrthoDB" id="3045089at2759"/>
<feature type="compositionally biased region" description="Polar residues" evidence="1">
    <location>
        <begin position="670"/>
        <end position="687"/>
    </location>
</feature>
<dbReference type="HOGENOM" id="CLU_365271_0_0_1"/>
<feature type="region of interest" description="Disordered" evidence="1">
    <location>
        <begin position="516"/>
        <end position="745"/>
    </location>
</feature>
<evidence type="ECO:0000313" key="3">
    <source>
        <dbReference type="Proteomes" id="UP000054321"/>
    </source>
</evidence>
<feature type="compositionally biased region" description="Gly residues" evidence="1">
    <location>
        <begin position="572"/>
        <end position="581"/>
    </location>
</feature>
<protein>
    <recommendedName>
        <fullName evidence="4">Fungal N-terminal domain-containing protein</fullName>
    </recommendedName>
</protein>
<reference evidence="2 3" key="1">
    <citation type="submission" date="2014-04" db="EMBL/GenBank/DDBJ databases">
        <authorList>
            <consortium name="DOE Joint Genome Institute"/>
            <person name="Kuo A."/>
            <person name="Martino E."/>
            <person name="Perotto S."/>
            <person name="Kohler A."/>
            <person name="Nagy L.G."/>
            <person name="Floudas D."/>
            <person name="Copeland A."/>
            <person name="Barry K.W."/>
            <person name="Cichocki N."/>
            <person name="Veneault-Fourrey C."/>
            <person name="LaButti K."/>
            <person name="Lindquist E.A."/>
            <person name="Lipzen A."/>
            <person name="Lundell T."/>
            <person name="Morin E."/>
            <person name="Murat C."/>
            <person name="Sun H."/>
            <person name="Tunlid A."/>
            <person name="Henrissat B."/>
            <person name="Grigoriev I.V."/>
            <person name="Hibbett D.S."/>
            <person name="Martin F."/>
            <person name="Nordberg H.P."/>
            <person name="Cantor M.N."/>
            <person name="Hua S.X."/>
        </authorList>
    </citation>
    <scope>NUCLEOTIDE SEQUENCE [LARGE SCALE GENOMIC DNA]</scope>
    <source>
        <strain evidence="2 3">Zn</strain>
    </source>
</reference>
<organism evidence="2 3">
    <name type="scientific">Oidiodendron maius (strain Zn)</name>
    <dbReference type="NCBI Taxonomy" id="913774"/>
    <lineage>
        <taxon>Eukaryota</taxon>
        <taxon>Fungi</taxon>
        <taxon>Dikarya</taxon>
        <taxon>Ascomycota</taxon>
        <taxon>Pezizomycotina</taxon>
        <taxon>Leotiomycetes</taxon>
        <taxon>Leotiomycetes incertae sedis</taxon>
        <taxon>Myxotrichaceae</taxon>
        <taxon>Oidiodendron</taxon>
    </lineage>
</organism>
<feature type="compositionally biased region" description="Gly residues" evidence="1">
    <location>
        <begin position="596"/>
        <end position="622"/>
    </location>
</feature>
<feature type="compositionally biased region" description="Polar residues" evidence="1">
    <location>
        <begin position="654"/>
        <end position="663"/>
    </location>
</feature>
<dbReference type="AlphaFoldDB" id="A0A0C3D5J9"/>
<feature type="compositionally biased region" description="Basic and acidic residues" evidence="1">
    <location>
        <begin position="529"/>
        <end position="544"/>
    </location>
</feature>
<gene>
    <name evidence="2" type="ORF">OIDMADRAFT_182572</name>
</gene>
<dbReference type="InParanoid" id="A0A0C3D5J9"/>
<reference evidence="3" key="2">
    <citation type="submission" date="2015-01" db="EMBL/GenBank/DDBJ databases">
        <title>Evolutionary Origins and Diversification of the Mycorrhizal Mutualists.</title>
        <authorList>
            <consortium name="DOE Joint Genome Institute"/>
            <consortium name="Mycorrhizal Genomics Consortium"/>
            <person name="Kohler A."/>
            <person name="Kuo A."/>
            <person name="Nagy L.G."/>
            <person name="Floudas D."/>
            <person name="Copeland A."/>
            <person name="Barry K.W."/>
            <person name="Cichocki N."/>
            <person name="Veneault-Fourrey C."/>
            <person name="LaButti K."/>
            <person name="Lindquist E.A."/>
            <person name="Lipzen A."/>
            <person name="Lundell T."/>
            <person name="Morin E."/>
            <person name="Murat C."/>
            <person name="Riley R."/>
            <person name="Ohm R."/>
            <person name="Sun H."/>
            <person name="Tunlid A."/>
            <person name="Henrissat B."/>
            <person name="Grigoriev I.V."/>
            <person name="Hibbett D.S."/>
            <person name="Martin F."/>
        </authorList>
    </citation>
    <scope>NUCLEOTIDE SEQUENCE [LARGE SCALE GENOMIC DNA]</scope>
    <source>
        <strain evidence="3">Zn</strain>
    </source>
</reference>
<name>A0A0C3D5J9_OIDMZ</name>